<dbReference type="PRINTS" id="PR01988">
    <property type="entry name" value="EXPORTERBACE"/>
</dbReference>
<proteinExistence type="predicted"/>
<keyword evidence="5 7" id="KW-1133">Transmembrane helix</keyword>
<comment type="subcellular location">
    <subcellularLocation>
        <location evidence="1">Cell membrane</location>
        <topology evidence="1">Multi-pass membrane protein</topology>
    </subcellularLocation>
</comment>
<dbReference type="PANTHER" id="PTHR43266">
    <property type="entry name" value="MACROLIDE-EFFLUX PROTEIN"/>
    <property type="match status" value="1"/>
</dbReference>
<evidence type="ECO:0000313" key="10">
    <source>
        <dbReference type="Proteomes" id="UP000567067"/>
    </source>
</evidence>
<feature type="transmembrane region" description="Helical" evidence="7">
    <location>
        <begin position="93"/>
        <end position="114"/>
    </location>
</feature>
<keyword evidence="10" id="KW-1185">Reference proteome</keyword>
<dbReference type="InterPro" id="IPR020846">
    <property type="entry name" value="MFS_dom"/>
</dbReference>
<comment type="caution">
    <text evidence="9">The sequence shown here is derived from an EMBL/GenBank/DDBJ whole genome shotgun (WGS) entry which is preliminary data.</text>
</comment>
<feature type="transmembrane region" description="Helical" evidence="7">
    <location>
        <begin position="228"/>
        <end position="250"/>
    </location>
</feature>
<dbReference type="GO" id="GO:0005886">
    <property type="term" value="C:plasma membrane"/>
    <property type="evidence" value="ECO:0007669"/>
    <property type="project" value="UniProtKB-SubCell"/>
</dbReference>
<feature type="transmembrane region" description="Helical" evidence="7">
    <location>
        <begin position="326"/>
        <end position="354"/>
    </location>
</feature>
<dbReference type="RefSeq" id="WP_182539335.1">
    <property type="nucleotide sequence ID" value="NZ_JACJIP010000040.1"/>
</dbReference>
<evidence type="ECO:0000256" key="2">
    <source>
        <dbReference type="ARBA" id="ARBA00022448"/>
    </source>
</evidence>
<dbReference type="EMBL" id="JACJIP010000040">
    <property type="protein sequence ID" value="MBA9088022.1"/>
    <property type="molecule type" value="Genomic_DNA"/>
</dbReference>
<dbReference type="InterPro" id="IPR011701">
    <property type="entry name" value="MFS"/>
</dbReference>
<reference evidence="9 10" key="1">
    <citation type="submission" date="2020-08" db="EMBL/GenBank/DDBJ databases">
        <title>Genomic Encyclopedia of Type Strains, Phase III (KMG-III): the genomes of soil and plant-associated and newly described type strains.</title>
        <authorList>
            <person name="Whitman W."/>
        </authorList>
    </citation>
    <scope>NUCLEOTIDE SEQUENCE [LARGE SCALE GENOMIC DNA]</scope>
    <source>
        <strain evidence="9 10">CECT 8693</strain>
    </source>
</reference>
<feature type="transmembrane region" description="Helical" evidence="7">
    <location>
        <begin position="301"/>
        <end position="320"/>
    </location>
</feature>
<dbReference type="PANTHER" id="PTHR43266:SF2">
    <property type="entry name" value="MAJOR FACILITATOR SUPERFAMILY (MFS) PROFILE DOMAIN-CONTAINING PROTEIN"/>
    <property type="match status" value="1"/>
</dbReference>
<feature type="transmembrane region" description="Helical" evidence="7">
    <location>
        <begin position="166"/>
        <end position="191"/>
    </location>
</feature>
<evidence type="ECO:0000256" key="7">
    <source>
        <dbReference type="SAM" id="Phobius"/>
    </source>
</evidence>
<gene>
    <name evidence="9" type="ORF">FHR92_004515</name>
</gene>
<dbReference type="CDD" id="cd06173">
    <property type="entry name" value="MFS_MefA_like"/>
    <property type="match status" value="1"/>
</dbReference>
<evidence type="ECO:0000256" key="4">
    <source>
        <dbReference type="ARBA" id="ARBA00022692"/>
    </source>
</evidence>
<feature type="transmembrane region" description="Helical" evidence="7">
    <location>
        <begin position="395"/>
        <end position="415"/>
    </location>
</feature>
<accession>A0A7W3XTQ1</accession>
<dbReference type="GO" id="GO:0022857">
    <property type="term" value="F:transmembrane transporter activity"/>
    <property type="evidence" value="ECO:0007669"/>
    <property type="project" value="InterPro"/>
</dbReference>
<feature type="transmembrane region" description="Helical" evidence="7">
    <location>
        <begin position="21"/>
        <end position="45"/>
    </location>
</feature>
<feature type="transmembrane region" description="Helical" evidence="7">
    <location>
        <begin position="366"/>
        <end position="389"/>
    </location>
</feature>
<keyword evidence="6 7" id="KW-0472">Membrane</keyword>
<dbReference type="PROSITE" id="PS50850">
    <property type="entry name" value="MFS"/>
    <property type="match status" value="1"/>
</dbReference>
<sequence>MEQKLTYSEKGLWRNRSYVALMGAQLVSNLGDWLYLLALLTMIGLKWNATPWEITITMLSILFPMLIGGPIAGMLADRVERKKLMIISDVARFAIVISLIFVTALWQVYLILIIKGVFDVLFSPAKNGKLKEIVPSDQMEKAVSYSSIIEQGSKIIGPAIGGMLTAAFGVSICFLIDAATFLVSACILLAVPGKRILSTAKASSVQIEEKTNVGKTGFWSELAAGMKLIVSIPLIAYGTLTLGMALLVLQIADSQTVVLFREIPGMSEDIFGWCITLSGVGTLASVGIIQLLRSWSPLTKMGVGGALLGTVFALAGYASAHLPANGWVFIIIMILFFLAGLGAGMTFVPFNVMLQQKTPEAMIGRVFGTVTSITSAASVLGPVFGGTLVTTFGPAPAFIISGGLMAVIGLLLLVFRPMIMKRDYRGTEGITVG</sequence>
<dbReference type="Pfam" id="PF07690">
    <property type="entry name" value="MFS_1"/>
    <property type="match status" value="1"/>
</dbReference>
<dbReference type="Proteomes" id="UP000567067">
    <property type="component" value="Unassembled WGS sequence"/>
</dbReference>
<dbReference type="Gene3D" id="1.20.1250.20">
    <property type="entry name" value="MFS general substrate transporter like domains"/>
    <property type="match status" value="1"/>
</dbReference>
<dbReference type="SUPFAM" id="SSF103473">
    <property type="entry name" value="MFS general substrate transporter"/>
    <property type="match status" value="1"/>
</dbReference>
<organism evidence="9 10">
    <name type="scientific">Fontibacillus solani</name>
    <dbReference type="NCBI Taxonomy" id="1572857"/>
    <lineage>
        <taxon>Bacteria</taxon>
        <taxon>Bacillati</taxon>
        <taxon>Bacillota</taxon>
        <taxon>Bacilli</taxon>
        <taxon>Bacillales</taxon>
        <taxon>Paenibacillaceae</taxon>
        <taxon>Fontibacillus</taxon>
    </lineage>
</organism>
<dbReference type="InterPro" id="IPR022324">
    <property type="entry name" value="Bacilysin_exporter_BacE_put"/>
</dbReference>
<name>A0A7W3XTQ1_9BACL</name>
<keyword evidence="4 7" id="KW-0812">Transmembrane</keyword>
<feature type="domain" description="Major facilitator superfamily (MFS) profile" evidence="8">
    <location>
        <begin position="17"/>
        <end position="420"/>
    </location>
</feature>
<dbReference type="AlphaFoldDB" id="A0A7W3XTQ1"/>
<protein>
    <submittedName>
        <fullName evidence="9">MFS family permease</fullName>
    </submittedName>
</protein>
<evidence type="ECO:0000256" key="6">
    <source>
        <dbReference type="ARBA" id="ARBA00023136"/>
    </source>
</evidence>
<evidence type="ECO:0000256" key="3">
    <source>
        <dbReference type="ARBA" id="ARBA00022475"/>
    </source>
</evidence>
<evidence type="ECO:0000256" key="5">
    <source>
        <dbReference type="ARBA" id="ARBA00022989"/>
    </source>
</evidence>
<evidence type="ECO:0000259" key="8">
    <source>
        <dbReference type="PROSITE" id="PS50850"/>
    </source>
</evidence>
<evidence type="ECO:0000313" key="9">
    <source>
        <dbReference type="EMBL" id="MBA9088022.1"/>
    </source>
</evidence>
<feature type="transmembrane region" description="Helical" evidence="7">
    <location>
        <begin position="270"/>
        <end position="289"/>
    </location>
</feature>
<feature type="transmembrane region" description="Helical" evidence="7">
    <location>
        <begin position="51"/>
        <end position="72"/>
    </location>
</feature>
<evidence type="ECO:0000256" key="1">
    <source>
        <dbReference type="ARBA" id="ARBA00004651"/>
    </source>
</evidence>
<dbReference type="InterPro" id="IPR036259">
    <property type="entry name" value="MFS_trans_sf"/>
</dbReference>
<keyword evidence="2" id="KW-0813">Transport</keyword>
<keyword evidence="3" id="KW-1003">Cell membrane</keyword>